<keyword evidence="16" id="KW-0539">Nucleus</keyword>
<comment type="subcellular location">
    <subcellularLocation>
        <location evidence="1">Nucleus</location>
    </subcellularLocation>
</comment>
<keyword evidence="13" id="KW-0156">Chromatin regulator</keyword>
<dbReference type="GO" id="GO:0006357">
    <property type="term" value="P:regulation of transcription by RNA polymerase II"/>
    <property type="evidence" value="ECO:0007669"/>
    <property type="project" value="TreeGrafter"/>
</dbReference>
<evidence type="ECO:0000259" key="24">
    <source>
        <dbReference type="PROSITE" id="PS52014"/>
    </source>
</evidence>
<dbReference type="InterPro" id="IPR036388">
    <property type="entry name" value="WH-like_DNA-bd_sf"/>
</dbReference>
<dbReference type="InterPro" id="IPR040706">
    <property type="entry name" value="Zf-MYST"/>
</dbReference>
<feature type="active site" description="Proton donor/acceptor" evidence="18">
    <location>
        <position position="831"/>
    </location>
</feature>
<feature type="compositionally biased region" description="Basic and acidic residues" evidence="20">
    <location>
        <begin position="942"/>
        <end position="954"/>
    </location>
</feature>
<evidence type="ECO:0000256" key="4">
    <source>
        <dbReference type="ARBA" id="ARBA00022491"/>
    </source>
</evidence>
<organism evidence="25 26">
    <name type="scientific">Bombyx mori</name>
    <name type="common">Silk moth</name>
    <dbReference type="NCBI Taxonomy" id="7091"/>
    <lineage>
        <taxon>Eukaryota</taxon>
        <taxon>Metazoa</taxon>
        <taxon>Ecdysozoa</taxon>
        <taxon>Arthropoda</taxon>
        <taxon>Hexapoda</taxon>
        <taxon>Insecta</taxon>
        <taxon>Pterygota</taxon>
        <taxon>Neoptera</taxon>
        <taxon>Endopterygota</taxon>
        <taxon>Lepidoptera</taxon>
        <taxon>Glossata</taxon>
        <taxon>Ditrysia</taxon>
        <taxon>Bombycoidea</taxon>
        <taxon>Bombycidae</taxon>
        <taxon>Bombycinae</taxon>
        <taxon>Bombyx</taxon>
    </lineage>
</organism>
<evidence type="ECO:0000256" key="20">
    <source>
        <dbReference type="SAM" id="MobiDB-lite"/>
    </source>
</evidence>
<feature type="compositionally biased region" description="Basic and acidic residues" evidence="20">
    <location>
        <begin position="177"/>
        <end position="186"/>
    </location>
</feature>
<feature type="region of interest" description="Disordered" evidence="20">
    <location>
        <begin position="161"/>
        <end position="187"/>
    </location>
</feature>
<keyword evidence="8" id="KW-0479">Metal-binding</keyword>
<keyword evidence="6" id="KW-0597">Phosphoprotein</keyword>
<dbReference type="InterPro" id="IPR019787">
    <property type="entry name" value="Znf_PHD-finger"/>
</dbReference>
<feature type="region of interest" description="Disordered" evidence="20">
    <location>
        <begin position="937"/>
        <end position="1320"/>
    </location>
</feature>
<dbReference type="PANTHER" id="PTHR10615">
    <property type="entry name" value="HISTONE ACETYLTRANSFERASE"/>
    <property type="match status" value="1"/>
</dbReference>
<dbReference type="PROSITE" id="PS51726">
    <property type="entry name" value="MYST_HAT"/>
    <property type="match status" value="1"/>
</dbReference>
<feature type="compositionally biased region" description="Basic and acidic residues" evidence="20">
    <location>
        <begin position="1382"/>
        <end position="1394"/>
    </location>
</feature>
<dbReference type="GO" id="GO:0000786">
    <property type="term" value="C:nucleosome"/>
    <property type="evidence" value="ECO:0007669"/>
    <property type="project" value="InterPro"/>
</dbReference>
<feature type="compositionally biased region" description="Basic and acidic residues" evidence="20">
    <location>
        <begin position="1153"/>
        <end position="1162"/>
    </location>
</feature>
<name>A0A8R2M4P3_BOMMO</name>
<feature type="domain" description="MYST-type HAT" evidence="23">
    <location>
        <begin position="655"/>
        <end position="931"/>
    </location>
</feature>
<dbReference type="InterPro" id="IPR001965">
    <property type="entry name" value="Znf_PHD"/>
</dbReference>
<dbReference type="SUPFAM" id="SSF55729">
    <property type="entry name" value="Acyl-CoA N-acyltransferases (Nat)"/>
    <property type="match status" value="1"/>
</dbReference>
<dbReference type="InterPro" id="IPR005818">
    <property type="entry name" value="Histone_H1/H5_H15"/>
</dbReference>
<feature type="domain" description="PHD-type" evidence="21">
    <location>
        <begin position="191"/>
        <end position="251"/>
    </location>
</feature>
<evidence type="ECO:0000256" key="2">
    <source>
        <dbReference type="ARBA" id="ARBA00010107"/>
    </source>
</evidence>
<feature type="region of interest" description="Disordered" evidence="20">
    <location>
        <begin position="401"/>
        <end position="450"/>
    </location>
</feature>
<dbReference type="GO" id="GO:0070776">
    <property type="term" value="C:MOZ/MORF histone acetyltransferase complex"/>
    <property type="evidence" value="ECO:0007669"/>
    <property type="project" value="TreeGrafter"/>
</dbReference>
<dbReference type="Gene3D" id="3.30.60.60">
    <property type="entry name" value="N-acetyl transferase-like"/>
    <property type="match status" value="1"/>
</dbReference>
<feature type="region of interest" description="Disordered" evidence="20">
    <location>
        <begin position="1437"/>
        <end position="1480"/>
    </location>
</feature>
<reference evidence="25" key="2">
    <citation type="submission" date="2022-06" db="UniProtKB">
        <authorList>
            <consortium name="EnsemblMetazoa"/>
        </authorList>
    </citation>
    <scope>IDENTIFICATION</scope>
    <source>
        <strain evidence="25">p50T (Dazao)</strain>
    </source>
</reference>
<keyword evidence="9" id="KW-0677">Repeat</keyword>
<keyword evidence="7" id="KW-0808">Transferase</keyword>
<feature type="compositionally biased region" description="Basic and acidic residues" evidence="20">
    <location>
        <begin position="1572"/>
        <end position="1618"/>
    </location>
</feature>
<feature type="domain" description="H15" evidence="22">
    <location>
        <begin position="89"/>
        <end position="161"/>
    </location>
</feature>
<evidence type="ECO:0000313" key="25">
    <source>
        <dbReference type="EnsemblMetazoa" id="XP_037874532.1"/>
    </source>
</evidence>
<evidence type="ECO:0000256" key="13">
    <source>
        <dbReference type="ARBA" id="ARBA00022853"/>
    </source>
</evidence>
<feature type="region of interest" description="Disordered" evidence="20">
    <location>
        <begin position="1382"/>
        <end position="1425"/>
    </location>
</feature>
<dbReference type="CDD" id="cd15526">
    <property type="entry name" value="PHD1_MOZ_d4"/>
    <property type="match status" value="1"/>
</dbReference>
<keyword evidence="14" id="KW-0007">Acetylation</keyword>
<dbReference type="InterPro" id="IPR002717">
    <property type="entry name" value="HAT_MYST-type"/>
</dbReference>
<dbReference type="Proteomes" id="UP000005204">
    <property type="component" value="Unassembled WGS sequence"/>
</dbReference>
<evidence type="ECO:0000256" key="9">
    <source>
        <dbReference type="ARBA" id="ARBA00022737"/>
    </source>
</evidence>
<reference evidence="26" key="1">
    <citation type="journal article" date="2008" name="Insect Biochem. Mol. Biol.">
        <title>The genome of a lepidopteran model insect, the silkworm Bombyx mori.</title>
        <authorList>
            <consortium name="International Silkworm Genome Consortium"/>
        </authorList>
    </citation>
    <scope>NUCLEOTIDE SEQUENCE [LARGE SCALE GENOMIC DNA]</scope>
    <source>
        <strain evidence="26">p50T</strain>
    </source>
</reference>
<dbReference type="Gene3D" id="3.40.630.30">
    <property type="match status" value="1"/>
</dbReference>
<dbReference type="GO" id="GO:0008270">
    <property type="term" value="F:zinc ion binding"/>
    <property type="evidence" value="ECO:0007669"/>
    <property type="project" value="UniProtKB-KW"/>
</dbReference>
<dbReference type="PANTHER" id="PTHR10615:SF217">
    <property type="entry name" value="HISTONE ACETYLTRANSFERASE"/>
    <property type="match status" value="1"/>
</dbReference>
<dbReference type="SMART" id="SM00249">
    <property type="entry name" value="PHD"/>
    <property type="match status" value="2"/>
</dbReference>
<dbReference type="GO" id="GO:0003682">
    <property type="term" value="F:chromatin binding"/>
    <property type="evidence" value="ECO:0007669"/>
    <property type="project" value="TreeGrafter"/>
</dbReference>
<feature type="compositionally biased region" description="Low complexity" evidence="20">
    <location>
        <begin position="1900"/>
        <end position="1925"/>
    </location>
</feature>
<dbReference type="CTD" id="37859"/>
<dbReference type="GO" id="GO:0040029">
    <property type="term" value="P:epigenetic regulation of gene expression"/>
    <property type="evidence" value="ECO:0007669"/>
    <property type="project" value="UniProtKB-ARBA"/>
</dbReference>
<feature type="compositionally biased region" description="Acidic residues" evidence="20">
    <location>
        <begin position="956"/>
        <end position="965"/>
    </location>
</feature>
<feature type="compositionally biased region" description="Pro residues" evidence="20">
    <location>
        <begin position="1227"/>
        <end position="1238"/>
    </location>
</feature>
<feature type="region of interest" description="Disordered" evidence="20">
    <location>
        <begin position="1571"/>
        <end position="1618"/>
    </location>
</feature>
<evidence type="ECO:0000256" key="8">
    <source>
        <dbReference type="ARBA" id="ARBA00022723"/>
    </source>
</evidence>
<dbReference type="GO" id="GO:0010484">
    <property type="term" value="F:histone H3 acetyltransferase activity"/>
    <property type="evidence" value="ECO:0007669"/>
    <property type="project" value="TreeGrafter"/>
</dbReference>
<accession>A0A8R2M4P3</accession>
<dbReference type="InterPro" id="IPR013083">
    <property type="entry name" value="Znf_RING/FYVE/PHD"/>
</dbReference>
<keyword evidence="15" id="KW-0010">Activator</keyword>
<keyword evidence="10 19" id="KW-0863">Zinc-finger</keyword>
<dbReference type="SMR" id="A0A8R2M4P3"/>
<dbReference type="RefSeq" id="XP_037874532.1">
    <property type="nucleotide sequence ID" value="XM_038018604.2"/>
</dbReference>
<feature type="compositionally biased region" description="Acidic residues" evidence="20">
    <location>
        <begin position="1169"/>
        <end position="1183"/>
    </location>
</feature>
<feature type="compositionally biased region" description="Basic and acidic residues" evidence="20">
    <location>
        <begin position="349"/>
        <end position="359"/>
    </location>
</feature>
<evidence type="ECO:0000256" key="1">
    <source>
        <dbReference type="ARBA" id="ARBA00004123"/>
    </source>
</evidence>
<evidence type="ECO:0000313" key="26">
    <source>
        <dbReference type="Proteomes" id="UP000005204"/>
    </source>
</evidence>
<evidence type="ECO:0000256" key="11">
    <source>
        <dbReference type="ARBA" id="ARBA00022833"/>
    </source>
</evidence>
<feature type="region of interest" description="Disordered" evidence="20">
    <location>
        <begin position="295"/>
        <end position="362"/>
    </location>
</feature>
<evidence type="ECO:0000256" key="16">
    <source>
        <dbReference type="ARBA" id="ARBA00023242"/>
    </source>
</evidence>
<evidence type="ECO:0000256" key="5">
    <source>
        <dbReference type="ARBA" id="ARBA00022499"/>
    </source>
</evidence>
<dbReference type="FunFam" id="3.30.60.60:FF:000001">
    <property type="entry name" value="Histone acetyltransferase"/>
    <property type="match status" value="1"/>
</dbReference>
<dbReference type="InterPro" id="IPR016181">
    <property type="entry name" value="Acyl_CoA_acyltransferase"/>
</dbReference>
<keyword evidence="11" id="KW-0862">Zinc</keyword>
<dbReference type="InterPro" id="IPR048589">
    <property type="entry name" value="SAMD1-like_WH"/>
</dbReference>
<feature type="domain" description="SAMD1-like winged helix (WH)" evidence="24">
    <location>
        <begin position="4"/>
        <end position="80"/>
    </location>
</feature>
<dbReference type="Pfam" id="PF01853">
    <property type="entry name" value="MOZ_SAS"/>
    <property type="match status" value="1"/>
</dbReference>
<dbReference type="InterPro" id="IPR050603">
    <property type="entry name" value="MYST_HAT"/>
</dbReference>
<dbReference type="InterPro" id="IPR011011">
    <property type="entry name" value="Znf_FYVE_PHD"/>
</dbReference>
<dbReference type="GO" id="GO:0003712">
    <property type="term" value="F:transcription coregulator activity"/>
    <property type="evidence" value="ECO:0007669"/>
    <property type="project" value="TreeGrafter"/>
</dbReference>
<dbReference type="PROSITE" id="PS52014">
    <property type="entry name" value="SAMD1_WH"/>
    <property type="match status" value="1"/>
</dbReference>
<protein>
    <recommendedName>
        <fullName evidence="3">histone acetyltransferase</fullName>
        <ecNumber evidence="3">2.3.1.48</ecNumber>
    </recommendedName>
</protein>
<dbReference type="SUPFAM" id="SSF57903">
    <property type="entry name" value="FYVE/PHD zinc finger"/>
    <property type="match status" value="1"/>
</dbReference>
<dbReference type="GeneID" id="110384829"/>
<feature type="compositionally biased region" description="Pro residues" evidence="20">
    <location>
        <begin position="1289"/>
        <end position="1320"/>
    </location>
</feature>
<evidence type="ECO:0000256" key="3">
    <source>
        <dbReference type="ARBA" id="ARBA00013184"/>
    </source>
</evidence>
<evidence type="ECO:0000256" key="12">
    <source>
        <dbReference type="ARBA" id="ARBA00022843"/>
    </source>
</evidence>
<feature type="compositionally biased region" description="Basic and acidic residues" evidence="20">
    <location>
        <begin position="1196"/>
        <end position="1217"/>
    </location>
</feature>
<comment type="similarity">
    <text evidence="2">Belongs to the MYST (SAS/MOZ) family.</text>
</comment>
<dbReference type="PROSITE" id="PS51504">
    <property type="entry name" value="H15"/>
    <property type="match status" value="1"/>
</dbReference>
<dbReference type="GO" id="GO:0005634">
    <property type="term" value="C:nucleus"/>
    <property type="evidence" value="ECO:0007669"/>
    <property type="project" value="UniProtKB-SubCell"/>
</dbReference>
<dbReference type="Pfam" id="PF17772">
    <property type="entry name" value="zf-MYST"/>
    <property type="match status" value="1"/>
</dbReference>
<sequence>MCDPDEVGKEVWKRWILEAIHKIRSQKQRPSVERICHAIRQHHNYHEDIVSERLERAVREGVVLKVYNKGQSSYKDPGGMQNRTLRLAPNVDISRPVAKIVRELGERDGSTLKSIERHLYQAYQIIVSPDVDVKAILRAAVKRAVARGLLSHHAGAYVVADSSNNTSSDRSSKQKKHSQDSSEEKQVQGGVPVCSECLGTDTKNQSGIAESLICCSQCKSYAHPSCLDLLDHVTQTTVKTSRWSCGECATCLVCGAGGAWAARCAVRCGRHAHPRCAAPPWRCPTCTLPRRVPSRTRALQPRVPRPLIGSRCRRTPAADAAAARPRKPKTPRRPRSDEERSDGNVPPPTEHRMSKEKQKFFRFSAFNMTKRRRDRVSSGSWEGWEDRGRWGGVSVTRVQSVELRLERHTPTPSSSTSRSTSTSESEPESAPPSSGREEEPRVPPVTTVTPAQVSTVFEQLASATGPDGTWGFAAEARKLAEAEPERTPRPARRRSRCADRLLTTLFDGLSEFYSVRSASRVRARSVVPDAADEGEEREEKVEEEVLKETRSTFRRHLAALRAGRARQGASASQLVAWAARCGGRTGGSRKLQRALAAGRRRRAGPDECSRLPAGVTEADAEVFRAARAAAGLPEDATPPPPAPAPLTPSLAPPAPTVRCPSAIEFGQWEIETWYSSPFPQEYARLPKLFLCEFCLKYAKSRGVLARHVDKCPWRHPPATEIYRRDDLSVFEVDGNANKLYCQNLCLLAKLFLDHKTLYYDVEPFLFYVLTKNDAKGCHLVGYFSKEKHCQQKYNVSCIMTMPQYQRQGYGRFLIHFSYLLSKEEGQPGTPEKPLSDLGRVSYHAYWKSVILEYLHDHRNEPFTFEHIAHATGMHMNDIGGTFQLLGFLRYLPGDEARLGLCVDWARVDAHAARLRARPRLEIDPECLRWTPLVPAAVNPFRSPDDTAPDSRSDPEPPTDAEDEPAHEEAAPPSALPEPAPAVEVTSSGRRRTRPLKYSECTYQTAPTPAEVCRKRKRDNERKISETVEDSVGSETPRSHRSRSVMGSKPPQPDIAPLENGIANSKEVVSASDSQDPPPTTVRKIRPKRKFRWKGRPRKRVKSGRSEPEPDPAPAAKKPRVDPQLEQRTDYKTDESTEPEGTNVAAGEAGPPARRPDDDKRDSGAASEDSSAEADDEMEAEERDEAAPVPPVSPRALEGDATDHHTSDMELDSIHMDSPKSLADETPPDPPVPQQPSPVPAAEISPAGTAGPDTPRLLNGEVKSPLPVSEDKETIIISESDDNNSQSCPLPSPHAPPPAPPPPRLLSPPAPGSPPACPPAVLPLVTTENAHIVLDAKAAPATPPPGPVTPLETIVVEAESDCAASPASAALVEVRDRRKETVIQHQNCEEVKHSNEPSNKNESTSQASEQNRDAYGQPACDRRPEHPKVDAYADVERIKNKLTSPAGGAKDAELPFRDDASHARKDEITVTRTGSESTPPVYHAPVVTNSMTIQEINAAQHTFLNHRANVSKESQGVQTDRVLKSNEANRGASKGTKLEVPHPITSPVVNSDAAQFLPRCHSANAAVGLGAEPDLKPREKSKLRDVRVNSAHCKLEKGDKRPARADTPLRKPDPAPDAHKKVDFFKKEKASAAKCEKNVAIKHDRAEQAEPRAASKIKYDAEPPKPDYQIPNYHAAPAQYQWPPWDPARLQSSWDHKNYLDKLQGFNLPHLEQPPKSPQKLAAKYDNLAYGLYAAPQPKESKPPTRNKQPKAAACQSQSDQKKTKQDCGEYTHAFASCDKTDGEKKRTKKEDVKDGKEDVEALHSLGVYTPDSSGNSVHSVQYPTCELDVSQLGLESPNSISSDLASPCSMLHVPPSPQYPHSSLHIPAIMSQPAQPLPAKHKMNNRNASRGGGEASKAGARAAHTPPAPPRARATPPATHAAMQPAASAAYQGGYLSFQQQQQYHAAGWPPSCSLAKLQQMADAPQHHPHAHPHPHQYAQQAGTPPGSVGGVGGVGGVAGVGGVGGVGAQYHAKYYAPHHNQLDSPRNARTAPSNLSPMQHMQMGAGSRVSPHLISQYGLNGYRVPPGAAAAAQQQFNNLPGAVSQQAVSQQHNVYYSPYINPPPPLAALNSARR</sequence>
<feature type="compositionally biased region" description="Basic residues" evidence="20">
    <location>
        <begin position="1082"/>
        <end position="1102"/>
    </location>
</feature>
<dbReference type="Gene3D" id="1.10.10.10">
    <property type="entry name" value="Winged helix-like DNA-binding domain superfamily/Winged helix DNA-binding domain"/>
    <property type="match status" value="1"/>
</dbReference>
<dbReference type="GO" id="GO:0006334">
    <property type="term" value="P:nucleosome assembly"/>
    <property type="evidence" value="ECO:0007669"/>
    <property type="project" value="InterPro"/>
</dbReference>
<comment type="catalytic activity">
    <reaction evidence="17">
        <text>L-lysyl-[protein] + acetyl-CoA = N(6)-acetyl-L-lysyl-[protein] + CoA + H(+)</text>
        <dbReference type="Rhea" id="RHEA:45948"/>
        <dbReference type="Rhea" id="RHEA-COMP:9752"/>
        <dbReference type="Rhea" id="RHEA-COMP:10731"/>
        <dbReference type="ChEBI" id="CHEBI:15378"/>
        <dbReference type="ChEBI" id="CHEBI:29969"/>
        <dbReference type="ChEBI" id="CHEBI:57287"/>
        <dbReference type="ChEBI" id="CHEBI:57288"/>
        <dbReference type="ChEBI" id="CHEBI:61930"/>
        <dbReference type="EC" id="2.3.1.48"/>
    </reaction>
</comment>
<dbReference type="PROSITE" id="PS50016">
    <property type="entry name" value="ZF_PHD_2"/>
    <property type="match status" value="1"/>
</dbReference>
<keyword evidence="26" id="KW-1185">Reference proteome</keyword>
<dbReference type="KEGG" id="bmor:110384829"/>
<feature type="compositionally biased region" description="Basic residues" evidence="20">
    <location>
        <begin position="324"/>
        <end position="333"/>
    </location>
</feature>
<feature type="compositionally biased region" description="Basic and acidic residues" evidence="20">
    <location>
        <begin position="1118"/>
        <end position="1134"/>
    </location>
</feature>
<feature type="region of interest" description="Disordered" evidence="20">
    <location>
        <begin position="1876"/>
        <end position="1925"/>
    </location>
</feature>
<evidence type="ECO:0000256" key="14">
    <source>
        <dbReference type="ARBA" id="ARBA00022990"/>
    </source>
</evidence>
<evidence type="ECO:0000256" key="17">
    <source>
        <dbReference type="ARBA" id="ARBA00048017"/>
    </source>
</evidence>
<keyword evidence="12" id="KW-0832">Ubl conjugation</keyword>
<feature type="compositionally biased region" description="Low complexity" evidence="20">
    <location>
        <begin position="410"/>
        <end position="424"/>
    </location>
</feature>
<feature type="compositionally biased region" description="Polar residues" evidence="20">
    <location>
        <begin position="1395"/>
        <end position="1408"/>
    </location>
</feature>
<dbReference type="InterPro" id="IPR036390">
    <property type="entry name" value="WH_DNA-bd_sf"/>
</dbReference>
<evidence type="ECO:0000259" key="22">
    <source>
        <dbReference type="PROSITE" id="PS51504"/>
    </source>
</evidence>
<dbReference type="FunFam" id="3.40.630.30:FF:000001">
    <property type="entry name" value="Histone acetyltransferase"/>
    <property type="match status" value="1"/>
</dbReference>
<feature type="region of interest" description="Disordered" evidence="20">
    <location>
        <begin position="1959"/>
        <end position="1991"/>
    </location>
</feature>
<keyword evidence="5" id="KW-1017">Isopeptide bond</keyword>
<evidence type="ECO:0000256" key="10">
    <source>
        <dbReference type="ARBA" id="ARBA00022771"/>
    </source>
</evidence>
<dbReference type="SUPFAM" id="SSF46785">
    <property type="entry name" value="Winged helix' DNA-binding domain"/>
    <property type="match status" value="1"/>
</dbReference>
<evidence type="ECO:0000259" key="23">
    <source>
        <dbReference type="PROSITE" id="PS51726"/>
    </source>
</evidence>
<dbReference type="GO" id="GO:0003677">
    <property type="term" value="F:DNA binding"/>
    <property type="evidence" value="ECO:0007669"/>
    <property type="project" value="InterPro"/>
</dbReference>
<evidence type="ECO:0000256" key="18">
    <source>
        <dbReference type="PIRSR" id="PIRSR602717-51"/>
    </source>
</evidence>
<evidence type="ECO:0000256" key="6">
    <source>
        <dbReference type="ARBA" id="ARBA00022553"/>
    </source>
</evidence>
<feature type="compositionally biased region" description="Basic and acidic residues" evidence="20">
    <location>
        <begin position="1449"/>
        <end position="1468"/>
    </location>
</feature>
<evidence type="ECO:0000256" key="19">
    <source>
        <dbReference type="PROSITE-ProRule" id="PRU00146"/>
    </source>
</evidence>
<dbReference type="EC" id="2.3.1.48" evidence="3"/>
<proteinExistence type="inferred from homology"/>
<dbReference type="Pfam" id="PF21524">
    <property type="entry name" value="SAMD1_WH"/>
    <property type="match status" value="1"/>
</dbReference>
<feature type="region of interest" description="Disordered" evidence="20">
    <location>
        <begin position="1734"/>
        <end position="1767"/>
    </location>
</feature>
<evidence type="ECO:0000256" key="7">
    <source>
        <dbReference type="ARBA" id="ARBA00022679"/>
    </source>
</evidence>
<dbReference type="Gene3D" id="3.30.40.10">
    <property type="entry name" value="Zinc/RING finger domain, C3HC4 (zinc finger)"/>
    <property type="match status" value="1"/>
</dbReference>
<keyword evidence="4" id="KW-0678">Repressor</keyword>
<evidence type="ECO:0000259" key="21">
    <source>
        <dbReference type="PROSITE" id="PS50016"/>
    </source>
</evidence>
<evidence type="ECO:0000256" key="15">
    <source>
        <dbReference type="ARBA" id="ARBA00023159"/>
    </source>
</evidence>
<dbReference type="EnsemblMetazoa" id="XM_038018604.1">
    <property type="protein sequence ID" value="XP_037874532.1"/>
    <property type="gene ID" value="LOC110384829"/>
</dbReference>